<evidence type="ECO:0000313" key="3">
    <source>
        <dbReference type="Proteomes" id="UP000000600"/>
    </source>
</evidence>
<feature type="coiled-coil region" evidence="1">
    <location>
        <begin position="41"/>
        <end position="231"/>
    </location>
</feature>
<dbReference type="EMBL" id="CT868096">
    <property type="protein sequence ID" value="CAK71254.1"/>
    <property type="molecule type" value="Genomic_DNA"/>
</dbReference>
<dbReference type="HOGENOM" id="CLU_988519_0_0_1"/>
<evidence type="ECO:0000256" key="1">
    <source>
        <dbReference type="SAM" id="Coils"/>
    </source>
</evidence>
<dbReference type="AlphaFoldDB" id="A0CKD7"/>
<dbReference type="RefSeq" id="XP_001438651.1">
    <property type="nucleotide sequence ID" value="XM_001438614.2"/>
</dbReference>
<accession>A0CKD7</accession>
<dbReference type="Proteomes" id="UP000000600">
    <property type="component" value="Unassembled WGS sequence"/>
</dbReference>
<protein>
    <submittedName>
        <fullName evidence="2">Uncharacterized protein</fullName>
    </submittedName>
</protein>
<gene>
    <name evidence="2" type="ORF">GSPATT00000967001</name>
</gene>
<proteinExistence type="predicted"/>
<keyword evidence="3" id="KW-1185">Reference proteome</keyword>
<dbReference type="GeneID" id="5024436"/>
<dbReference type="InParanoid" id="A0CKD7"/>
<dbReference type="KEGG" id="ptm:GSPATT00000967001"/>
<reference evidence="2 3" key="1">
    <citation type="journal article" date="2006" name="Nature">
        <title>Global trends of whole-genome duplications revealed by the ciliate Paramecium tetraurelia.</title>
        <authorList>
            <consortium name="Genoscope"/>
            <person name="Aury J.-M."/>
            <person name="Jaillon O."/>
            <person name="Duret L."/>
            <person name="Noel B."/>
            <person name="Jubin C."/>
            <person name="Porcel B.M."/>
            <person name="Segurens B."/>
            <person name="Daubin V."/>
            <person name="Anthouard V."/>
            <person name="Aiach N."/>
            <person name="Arnaiz O."/>
            <person name="Billaut A."/>
            <person name="Beisson J."/>
            <person name="Blanc I."/>
            <person name="Bouhouche K."/>
            <person name="Camara F."/>
            <person name="Duharcourt S."/>
            <person name="Guigo R."/>
            <person name="Gogendeau D."/>
            <person name="Katinka M."/>
            <person name="Keller A.-M."/>
            <person name="Kissmehl R."/>
            <person name="Klotz C."/>
            <person name="Koll F."/>
            <person name="Le Moue A."/>
            <person name="Lepere C."/>
            <person name="Malinsky S."/>
            <person name="Nowacki M."/>
            <person name="Nowak J.K."/>
            <person name="Plattner H."/>
            <person name="Poulain J."/>
            <person name="Ruiz F."/>
            <person name="Serrano V."/>
            <person name="Zagulski M."/>
            <person name="Dessen P."/>
            <person name="Betermier M."/>
            <person name="Weissenbach J."/>
            <person name="Scarpelli C."/>
            <person name="Schachter V."/>
            <person name="Sperling L."/>
            <person name="Meyer E."/>
            <person name="Cohen J."/>
            <person name="Wincker P."/>
        </authorList>
    </citation>
    <scope>NUCLEOTIDE SEQUENCE [LARGE SCALE GENOMIC DNA]</scope>
    <source>
        <strain evidence="2 3">Stock d4-2</strain>
    </source>
</reference>
<organism evidence="2 3">
    <name type="scientific">Paramecium tetraurelia</name>
    <dbReference type="NCBI Taxonomy" id="5888"/>
    <lineage>
        <taxon>Eukaryota</taxon>
        <taxon>Sar</taxon>
        <taxon>Alveolata</taxon>
        <taxon>Ciliophora</taxon>
        <taxon>Intramacronucleata</taxon>
        <taxon>Oligohymenophorea</taxon>
        <taxon>Peniculida</taxon>
        <taxon>Parameciidae</taxon>
        <taxon>Paramecium</taxon>
    </lineage>
</organism>
<keyword evidence="1" id="KW-0175">Coiled coil</keyword>
<dbReference type="OMA" id="TFRHEFQ"/>
<name>A0CKD7_PARTE</name>
<dbReference type="OrthoDB" id="10418341at2759"/>
<sequence>MDSKDVIFIIEKSQDFSIFNGKNSSSSIIPNQKDQELMNTISFLQSELNETKANYQQLFKDFQLYQQKSEELLQKQSQYLLKDQQLQSDQKDQIKSLQNQIDQLIQRKKETSEINNENVQFLEQLQNQQQQIEKLQEERDQLHDLKKSQQEIIEQQRSKFQVQESQIQELKQSVQDLQGALEKRKQDYDLLELQMKSEKEQEIKFHLQSIAKRIIEQLNKIKNQYQTWEQQKILRKELAQHLLEIFNQNLRQPLKACELTFRHEFQDNMINGFDEIQKKKIQ</sequence>
<evidence type="ECO:0000313" key="2">
    <source>
        <dbReference type="EMBL" id="CAK71254.1"/>
    </source>
</evidence>